<accession>A0A6J4VVD5</accession>
<proteinExistence type="predicted"/>
<dbReference type="EMBL" id="CADCWP010000373">
    <property type="protein sequence ID" value="CAA9589174.1"/>
    <property type="molecule type" value="Genomic_DNA"/>
</dbReference>
<protein>
    <submittedName>
        <fullName evidence="1">Uncharacterized protein</fullName>
    </submittedName>
</protein>
<gene>
    <name evidence="1" type="ORF">AVDCRST_MAG86-4338</name>
</gene>
<name>A0A6J4VVD5_9DEIN</name>
<dbReference type="AlphaFoldDB" id="A0A6J4VVD5"/>
<evidence type="ECO:0000313" key="1">
    <source>
        <dbReference type="EMBL" id="CAA9589174.1"/>
    </source>
</evidence>
<organism evidence="1">
    <name type="scientific">uncultured Truepera sp</name>
    <dbReference type="NCBI Taxonomy" id="543023"/>
    <lineage>
        <taxon>Bacteria</taxon>
        <taxon>Thermotogati</taxon>
        <taxon>Deinococcota</taxon>
        <taxon>Deinococci</taxon>
        <taxon>Trueperales</taxon>
        <taxon>Trueperaceae</taxon>
        <taxon>Truepera</taxon>
        <taxon>environmental samples</taxon>
    </lineage>
</organism>
<reference evidence="1" key="1">
    <citation type="submission" date="2020-02" db="EMBL/GenBank/DDBJ databases">
        <authorList>
            <person name="Meier V. D."/>
        </authorList>
    </citation>
    <scope>NUCLEOTIDE SEQUENCE</scope>
    <source>
        <strain evidence="1">AVDCRST_MAG86</strain>
    </source>
</reference>
<sequence>MVKLEVGLLGYLNFATSIVRLINRSGPWLFIGRALRDRVTLRES</sequence>